<reference evidence="2 3" key="1">
    <citation type="submission" date="2018-11" db="EMBL/GenBank/DDBJ databases">
        <authorList>
            <person name="Zhou Z."/>
            <person name="Wang G."/>
        </authorList>
    </citation>
    <scope>NUCLEOTIDE SEQUENCE [LARGE SCALE GENOMIC DNA]</scope>
    <source>
        <strain evidence="2 3">KCTC52004</strain>
    </source>
</reference>
<dbReference type="InterPro" id="IPR011600">
    <property type="entry name" value="Pept_C14_caspase"/>
</dbReference>
<dbReference type="GO" id="GO:0004197">
    <property type="term" value="F:cysteine-type endopeptidase activity"/>
    <property type="evidence" value="ECO:0007669"/>
    <property type="project" value="InterPro"/>
</dbReference>
<accession>A0A3P1BIX4</accession>
<gene>
    <name evidence="2" type="ORF">EHT25_22670</name>
</gene>
<evidence type="ECO:0000313" key="3">
    <source>
        <dbReference type="Proteomes" id="UP000271925"/>
    </source>
</evidence>
<protein>
    <recommendedName>
        <fullName evidence="1">Peptidase C14 caspase domain-containing protein</fullName>
    </recommendedName>
</protein>
<proteinExistence type="predicted"/>
<organism evidence="2 3">
    <name type="scientific">Larkinella rosea</name>
    <dbReference type="NCBI Taxonomy" id="2025312"/>
    <lineage>
        <taxon>Bacteria</taxon>
        <taxon>Pseudomonadati</taxon>
        <taxon>Bacteroidota</taxon>
        <taxon>Cytophagia</taxon>
        <taxon>Cytophagales</taxon>
        <taxon>Spirosomataceae</taxon>
        <taxon>Larkinella</taxon>
    </lineage>
</organism>
<feature type="domain" description="Peptidase C14 caspase" evidence="1">
    <location>
        <begin position="38"/>
        <end position="86"/>
    </location>
</feature>
<dbReference type="Pfam" id="PF00656">
    <property type="entry name" value="Peptidase_C14"/>
    <property type="match status" value="1"/>
</dbReference>
<keyword evidence="3" id="KW-1185">Reference proteome</keyword>
<evidence type="ECO:0000259" key="1">
    <source>
        <dbReference type="Pfam" id="PF00656"/>
    </source>
</evidence>
<dbReference type="AlphaFoldDB" id="A0A3P1BIX4"/>
<comment type="caution">
    <text evidence="2">The sequence shown here is derived from an EMBL/GenBank/DDBJ whole genome shotgun (WGS) entry which is preliminary data.</text>
</comment>
<dbReference type="EMBL" id="RQJO01000010">
    <property type="protein sequence ID" value="RRB00988.1"/>
    <property type="molecule type" value="Genomic_DNA"/>
</dbReference>
<dbReference type="RefSeq" id="WP_124877450.1">
    <property type="nucleotide sequence ID" value="NZ_RQJO01000010.1"/>
</dbReference>
<dbReference type="InterPro" id="IPR029030">
    <property type="entry name" value="Caspase-like_dom_sf"/>
</dbReference>
<dbReference type="SUPFAM" id="SSF52129">
    <property type="entry name" value="Caspase-like"/>
    <property type="match status" value="1"/>
</dbReference>
<dbReference type="Proteomes" id="UP000271925">
    <property type="component" value="Unassembled WGS sequence"/>
</dbReference>
<dbReference type="Gene3D" id="3.40.50.1460">
    <property type="match status" value="1"/>
</dbReference>
<dbReference type="GO" id="GO:0006508">
    <property type="term" value="P:proteolysis"/>
    <property type="evidence" value="ECO:0007669"/>
    <property type="project" value="InterPro"/>
</dbReference>
<evidence type="ECO:0000313" key="2">
    <source>
        <dbReference type="EMBL" id="RRB00988.1"/>
    </source>
</evidence>
<name>A0A3P1BIX4_9BACT</name>
<sequence length="221" mass="24689">MTTGSRSQAIGSNPYRSWTRGTGATVFAPVQPAVGTRIMYATEPGKTAYDGNEANGLFTSELVKHISQPNVDRFDLVDRIDQGLEEIQAATLTLKGRYGVNSTSKRNEKPLRPKNVRFLFRRMLAGAVLHWVIGLTPIQAQTFYAILVADTNDPVLADVCQPDLNVMHRQMVQMSAIHYQLTEQRITSNDFGQKNWKRCWNHCIPSLTISFSFTIPVTGTT</sequence>